<keyword evidence="3" id="KW-1185">Reference proteome</keyword>
<dbReference type="RefSeq" id="WP_187816133.1">
    <property type="nucleotide sequence ID" value="NZ_JACTVJ010000011.1"/>
</dbReference>
<evidence type="ECO:0000313" key="3">
    <source>
        <dbReference type="Proteomes" id="UP000642284"/>
    </source>
</evidence>
<gene>
    <name evidence="2" type="ORF">H9Y04_24455</name>
</gene>
<dbReference type="Proteomes" id="UP000642284">
    <property type="component" value="Unassembled WGS sequence"/>
</dbReference>
<evidence type="ECO:0000313" key="2">
    <source>
        <dbReference type="EMBL" id="MBC9715701.1"/>
    </source>
</evidence>
<keyword evidence="1" id="KW-1133">Transmembrane helix</keyword>
<keyword evidence="1" id="KW-0472">Membrane</keyword>
<reference evidence="2 3" key="1">
    <citation type="submission" date="2020-08" db="EMBL/GenBank/DDBJ databases">
        <title>Genemic of Streptomyces polyaspartic.</title>
        <authorList>
            <person name="Liu W."/>
        </authorList>
    </citation>
    <scope>NUCLEOTIDE SEQUENCE [LARGE SCALE GENOMIC DNA]</scope>
    <source>
        <strain evidence="2 3">TRM66268-LWL</strain>
    </source>
</reference>
<protein>
    <submittedName>
        <fullName evidence="2">Uncharacterized protein</fullName>
    </submittedName>
</protein>
<name>A0ABR7SJM8_9ACTN</name>
<dbReference type="EMBL" id="JACTVJ010000011">
    <property type="protein sequence ID" value="MBC9715701.1"/>
    <property type="molecule type" value="Genomic_DNA"/>
</dbReference>
<feature type="transmembrane region" description="Helical" evidence="1">
    <location>
        <begin position="36"/>
        <end position="56"/>
    </location>
</feature>
<sequence length="83" mass="9036">MVLRRVAAETVVVVALGFGGLAAVVVVLRRRPQRRLLIEQGLLDGLVAVVVLWLATADTVRNVGHMVDDCDPVMELRNGFAEE</sequence>
<comment type="caution">
    <text evidence="2">The sequence shown here is derived from an EMBL/GenBank/DDBJ whole genome shotgun (WGS) entry which is preliminary data.</text>
</comment>
<proteinExistence type="predicted"/>
<keyword evidence="1" id="KW-0812">Transmembrane</keyword>
<evidence type="ECO:0000256" key="1">
    <source>
        <dbReference type="SAM" id="Phobius"/>
    </source>
</evidence>
<accession>A0ABR7SJM8</accession>
<organism evidence="2 3">
    <name type="scientific">Streptomyces polyasparticus</name>
    <dbReference type="NCBI Taxonomy" id="2767826"/>
    <lineage>
        <taxon>Bacteria</taxon>
        <taxon>Bacillati</taxon>
        <taxon>Actinomycetota</taxon>
        <taxon>Actinomycetes</taxon>
        <taxon>Kitasatosporales</taxon>
        <taxon>Streptomycetaceae</taxon>
        <taxon>Streptomyces</taxon>
    </lineage>
</organism>
<feature type="transmembrane region" description="Helical" evidence="1">
    <location>
        <begin position="6"/>
        <end position="29"/>
    </location>
</feature>